<dbReference type="GO" id="GO:0032259">
    <property type="term" value="P:methylation"/>
    <property type="evidence" value="ECO:0007669"/>
    <property type="project" value="UniProtKB-KW"/>
</dbReference>
<dbReference type="Proteomes" id="UP000053611">
    <property type="component" value="Unassembled WGS sequence"/>
</dbReference>
<dbReference type="OrthoDB" id="341421at2759"/>
<protein>
    <submittedName>
        <fullName evidence="5">SET domain-containing protein</fullName>
    </submittedName>
</protein>
<gene>
    <name evidence="5" type="ORF">CC85DRAFT_287859</name>
</gene>
<dbReference type="STRING" id="879819.A0A0J1AXM1"/>
<dbReference type="PANTHER" id="PTHR13271:SF47">
    <property type="entry name" value="ACTIN-HISTIDINE N-METHYLTRANSFERASE"/>
    <property type="match status" value="1"/>
</dbReference>
<dbReference type="AlphaFoldDB" id="A0A0J1AXM1"/>
<accession>A0A0J1AXM1</accession>
<name>A0A0J1AXM1_9TREE</name>
<keyword evidence="2" id="KW-0808">Transferase</keyword>
<dbReference type="PANTHER" id="PTHR13271">
    <property type="entry name" value="UNCHARACTERIZED PUTATIVE METHYLTRANSFERASE"/>
    <property type="match status" value="1"/>
</dbReference>
<proteinExistence type="predicted"/>
<evidence type="ECO:0000256" key="4">
    <source>
        <dbReference type="SAM" id="MobiDB-lite"/>
    </source>
</evidence>
<dbReference type="GeneID" id="28984648"/>
<dbReference type="InterPro" id="IPR050600">
    <property type="entry name" value="SETD3_SETD6_MTase"/>
</dbReference>
<dbReference type="SUPFAM" id="SSF82199">
    <property type="entry name" value="SET domain"/>
    <property type="match status" value="1"/>
</dbReference>
<dbReference type="EMBL" id="KQ087242">
    <property type="protein sequence ID" value="KLT40069.1"/>
    <property type="molecule type" value="Genomic_DNA"/>
</dbReference>
<organism evidence="5 6">
    <name type="scientific">Cutaneotrichosporon oleaginosum</name>
    <dbReference type="NCBI Taxonomy" id="879819"/>
    <lineage>
        <taxon>Eukaryota</taxon>
        <taxon>Fungi</taxon>
        <taxon>Dikarya</taxon>
        <taxon>Basidiomycota</taxon>
        <taxon>Agaricomycotina</taxon>
        <taxon>Tremellomycetes</taxon>
        <taxon>Trichosporonales</taxon>
        <taxon>Trichosporonaceae</taxon>
        <taxon>Cutaneotrichosporon</taxon>
    </lineage>
</organism>
<evidence type="ECO:0000256" key="2">
    <source>
        <dbReference type="ARBA" id="ARBA00022679"/>
    </source>
</evidence>
<dbReference type="RefSeq" id="XP_018276560.1">
    <property type="nucleotide sequence ID" value="XM_018424045.1"/>
</dbReference>
<dbReference type="InterPro" id="IPR046341">
    <property type="entry name" value="SET_dom_sf"/>
</dbReference>
<sequence length="493" mass="54055">MVDAHKAKEVQHDNIETLLAWLGTFKGFHNKLALKAADDAGRGLFAYSQAISPGEPILVIPAASLLNPLTLAKSALNSIPAHLFPAPATASPRHSPNGTPRLTTTQLLTLHLALTRDPQKRHKSEWQVFVDTLPEFRPLHPLTWVVPDSDATEPDAFWPALEQCLSESVRIKVDAVRRRYEADKKLLRHVLETEHPFKAQDLSRLISDETLLWAWLNVNTRTVSTPLGLAEPSTSKWTVNNHSFVPLLDMINHSSLPGTECPKPEPMPSTSVTKRGARGAARPGTQHLVPGKVDVVLFAPHRGLEDGEQVLFLYGPHSNATLFAEYGFTEIDLGVCPLTWPNDDIDVGPWVEALWKEGGSDAKRAALEEAGMWDHNRLAANGGEPCPSVGLMTTLCVLASPEDAVFNPHNMHARNFSRPTKMAARRMLLRICESVLADAADCRDELDEVAPSAGKAPEKVWAVSIVRGLLREEEVITRSVLETVQGGSAILGF</sequence>
<evidence type="ECO:0000313" key="6">
    <source>
        <dbReference type="Proteomes" id="UP000053611"/>
    </source>
</evidence>
<dbReference type="GO" id="GO:0016279">
    <property type="term" value="F:protein-lysine N-methyltransferase activity"/>
    <property type="evidence" value="ECO:0007669"/>
    <property type="project" value="UniProtKB-ARBA"/>
</dbReference>
<keyword evidence="1" id="KW-0489">Methyltransferase</keyword>
<evidence type="ECO:0000256" key="1">
    <source>
        <dbReference type="ARBA" id="ARBA00022603"/>
    </source>
</evidence>
<evidence type="ECO:0000313" key="5">
    <source>
        <dbReference type="EMBL" id="KLT40069.1"/>
    </source>
</evidence>
<evidence type="ECO:0000256" key="3">
    <source>
        <dbReference type="ARBA" id="ARBA00022691"/>
    </source>
</evidence>
<dbReference type="Gene3D" id="3.90.1410.10">
    <property type="entry name" value="set domain protein methyltransferase, domain 1"/>
    <property type="match status" value="1"/>
</dbReference>
<reference evidence="5 6" key="1">
    <citation type="submission" date="2015-03" db="EMBL/GenBank/DDBJ databases">
        <title>Genomics and transcriptomics of the oil-accumulating basidiomycete yeast T. oleaginosus allow insights into substrate utilization and the diverse evolutionary trajectories of mating systems in fungi.</title>
        <authorList>
            <consortium name="DOE Joint Genome Institute"/>
            <person name="Kourist R."/>
            <person name="Kracht O."/>
            <person name="Bracharz F."/>
            <person name="Lipzen A."/>
            <person name="Nolan M."/>
            <person name="Ohm R."/>
            <person name="Grigoriev I."/>
            <person name="Sun S."/>
            <person name="Heitman J."/>
            <person name="Bruck T."/>
            <person name="Nowrousian M."/>
        </authorList>
    </citation>
    <scope>NUCLEOTIDE SEQUENCE [LARGE SCALE GENOMIC DNA]</scope>
    <source>
        <strain evidence="5 6">IBC0246</strain>
    </source>
</reference>
<keyword evidence="3" id="KW-0949">S-adenosyl-L-methionine</keyword>
<keyword evidence="6" id="KW-1185">Reference proteome</keyword>
<feature type="region of interest" description="Disordered" evidence="4">
    <location>
        <begin position="259"/>
        <end position="284"/>
    </location>
</feature>